<proteinExistence type="predicted"/>
<sequence>MKQFALAIHGGAGTLLPEEITPEKQQAIDEGLRAAVLAGEAILKNGGTAVEAVKMAVISLENCPLFNAGKGAVLDHEGSFELEASIMCGETGEAGAVAGVRNVKNPVALAEEVLKDGRFVMLHGEGAKDFATEKGLEIVEDEYFLTAGRQKQWEAARETGEMLVDHDGERKFGTVGAVALDMDGNLAAATSTGGLVNKQYSRLGDSAVIGAGTYADNDTCAISCTGYGEYFLRNVVAFDIAARMDYGAKSLEKSAQEVVMKKLVERGGEGGIIGLDGEGNIALVFNSAGMYRAWVKSGGEIQTAIFE</sequence>
<evidence type="ECO:0000256" key="7">
    <source>
        <dbReference type="PIRSR" id="PIRSR600246-3"/>
    </source>
</evidence>
<protein>
    <recommendedName>
        <fullName evidence="4">Isoaspartyl peptidase</fullName>
    </recommendedName>
</protein>
<dbReference type="GO" id="GO:0006508">
    <property type="term" value="P:proteolysis"/>
    <property type="evidence" value="ECO:0007669"/>
    <property type="project" value="UniProtKB-KW"/>
</dbReference>
<keyword evidence="1" id="KW-0645">Protease</keyword>
<dbReference type="PANTHER" id="PTHR10188:SF6">
    <property type="entry name" value="N(4)-(BETA-N-ACETYLGLUCOSAMINYL)-L-ASPARAGINASE"/>
    <property type="match status" value="1"/>
</dbReference>
<dbReference type="EMBL" id="BQKE01000001">
    <property type="protein sequence ID" value="GJM61426.1"/>
    <property type="molecule type" value="Genomic_DNA"/>
</dbReference>
<evidence type="ECO:0000313" key="8">
    <source>
        <dbReference type="EMBL" id="GJM61426.1"/>
    </source>
</evidence>
<dbReference type="GO" id="GO:0016811">
    <property type="term" value="F:hydrolase activity, acting on carbon-nitrogen (but not peptide) bonds, in linear amides"/>
    <property type="evidence" value="ECO:0007669"/>
    <property type="project" value="UniProtKB-ARBA"/>
</dbReference>
<name>A0AAN4VYJ4_9BACT</name>
<evidence type="ECO:0000313" key="9">
    <source>
        <dbReference type="Proteomes" id="UP001310022"/>
    </source>
</evidence>
<reference evidence="8 9" key="1">
    <citation type="submission" date="2021-12" db="EMBL/GenBank/DDBJ databases">
        <title>Genome sequencing of bacteria with rrn-lacking chromosome and rrn-plasmid.</title>
        <authorList>
            <person name="Anda M."/>
            <person name="Iwasaki W."/>
        </authorList>
    </citation>
    <scope>NUCLEOTIDE SEQUENCE [LARGE SCALE GENOMIC DNA]</scope>
    <source>
        <strain evidence="8 9">NBRC 15940</strain>
    </source>
</reference>
<evidence type="ECO:0000256" key="2">
    <source>
        <dbReference type="ARBA" id="ARBA00022801"/>
    </source>
</evidence>
<dbReference type="RefSeq" id="WP_338236973.1">
    <property type="nucleotide sequence ID" value="NZ_BQKE01000001.1"/>
</dbReference>
<dbReference type="SUPFAM" id="SSF56235">
    <property type="entry name" value="N-terminal nucleophile aminohydrolases (Ntn hydrolases)"/>
    <property type="match status" value="1"/>
</dbReference>
<evidence type="ECO:0000256" key="1">
    <source>
        <dbReference type="ARBA" id="ARBA00022670"/>
    </source>
</evidence>
<keyword evidence="3" id="KW-0068">Autocatalytic cleavage</keyword>
<dbReference type="FunFam" id="3.60.20.30:FF:000001">
    <property type="entry name" value="Isoaspartyl peptidase/L-asparaginase"/>
    <property type="match status" value="1"/>
</dbReference>
<dbReference type="CDD" id="cd04701">
    <property type="entry name" value="Asparaginase_2"/>
    <property type="match status" value="1"/>
</dbReference>
<gene>
    <name evidence="8" type="primary">iaaA</name>
    <name evidence="8" type="ORF">PEDI_19780</name>
</gene>
<comment type="caution">
    <text evidence="8">The sequence shown here is derived from an EMBL/GenBank/DDBJ whole genome shotgun (WGS) entry which is preliminary data.</text>
</comment>
<dbReference type="Pfam" id="PF01112">
    <property type="entry name" value="Asparaginase_2"/>
    <property type="match status" value="1"/>
</dbReference>
<dbReference type="InterPro" id="IPR029055">
    <property type="entry name" value="Ntn_hydrolases_N"/>
</dbReference>
<feature type="site" description="Cleavage; by autolysis" evidence="7">
    <location>
        <begin position="173"/>
        <end position="174"/>
    </location>
</feature>
<evidence type="ECO:0000256" key="6">
    <source>
        <dbReference type="PIRSR" id="PIRSR600246-2"/>
    </source>
</evidence>
<evidence type="ECO:0000256" key="5">
    <source>
        <dbReference type="PIRSR" id="PIRSR600246-1"/>
    </source>
</evidence>
<keyword evidence="9" id="KW-1185">Reference proteome</keyword>
<dbReference type="Gene3D" id="3.60.20.30">
    <property type="entry name" value="(Glycosyl)asparaginase"/>
    <property type="match status" value="1"/>
</dbReference>
<dbReference type="InterPro" id="IPR000246">
    <property type="entry name" value="Peptidase_T2"/>
</dbReference>
<evidence type="ECO:0000256" key="4">
    <source>
        <dbReference type="ARBA" id="ARBA00069124"/>
    </source>
</evidence>
<accession>A0AAN4VYJ4</accession>
<keyword evidence="2" id="KW-0378">Hydrolase</keyword>
<feature type="binding site" evidence="6">
    <location>
        <begin position="202"/>
        <end position="205"/>
    </location>
    <ligand>
        <name>substrate</name>
    </ligand>
</feature>
<evidence type="ECO:0000256" key="3">
    <source>
        <dbReference type="ARBA" id="ARBA00022813"/>
    </source>
</evidence>
<feature type="binding site" evidence="6">
    <location>
        <begin position="225"/>
        <end position="228"/>
    </location>
    <ligand>
        <name>substrate</name>
    </ligand>
</feature>
<dbReference type="PANTHER" id="PTHR10188">
    <property type="entry name" value="L-ASPARAGINASE"/>
    <property type="match status" value="1"/>
</dbReference>
<dbReference type="GO" id="GO:0008233">
    <property type="term" value="F:peptidase activity"/>
    <property type="evidence" value="ECO:0007669"/>
    <property type="project" value="UniProtKB-KW"/>
</dbReference>
<dbReference type="Proteomes" id="UP001310022">
    <property type="component" value="Unassembled WGS sequence"/>
</dbReference>
<feature type="active site" description="Nucleophile" evidence="5">
    <location>
        <position position="174"/>
    </location>
</feature>
<dbReference type="AlphaFoldDB" id="A0AAN4VYJ4"/>
<organism evidence="8 9">
    <name type="scientific">Persicobacter diffluens</name>
    <dbReference type="NCBI Taxonomy" id="981"/>
    <lineage>
        <taxon>Bacteria</taxon>
        <taxon>Pseudomonadati</taxon>
        <taxon>Bacteroidota</taxon>
        <taxon>Cytophagia</taxon>
        <taxon>Cytophagales</taxon>
        <taxon>Persicobacteraceae</taxon>
        <taxon>Persicobacter</taxon>
    </lineage>
</organism>